<feature type="signal peptide" evidence="1">
    <location>
        <begin position="1"/>
        <end position="23"/>
    </location>
</feature>
<gene>
    <name evidence="2" type="ORF">E2C01_071459</name>
</gene>
<reference evidence="2 3" key="1">
    <citation type="submission" date="2019-05" db="EMBL/GenBank/DDBJ databases">
        <title>Another draft genome of Portunus trituberculatus and its Hox gene families provides insights of decapod evolution.</title>
        <authorList>
            <person name="Jeong J.-H."/>
            <person name="Song I."/>
            <person name="Kim S."/>
            <person name="Choi T."/>
            <person name="Kim D."/>
            <person name="Ryu S."/>
            <person name="Kim W."/>
        </authorList>
    </citation>
    <scope>NUCLEOTIDE SEQUENCE [LARGE SCALE GENOMIC DNA]</scope>
    <source>
        <tissue evidence="2">Muscle</tissue>
    </source>
</reference>
<comment type="caution">
    <text evidence="2">The sequence shown here is derived from an EMBL/GenBank/DDBJ whole genome shotgun (WGS) entry which is preliminary data.</text>
</comment>
<dbReference type="Proteomes" id="UP000324222">
    <property type="component" value="Unassembled WGS sequence"/>
</dbReference>
<accession>A0A5B7HX25</accession>
<evidence type="ECO:0000256" key="1">
    <source>
        <dbReference type="SAM" id="SignalP"/>
    </source>
</evidence>
<protein>
    <submittedName>
        <fullName evidence="2">Uncharacterized protein</fullName>
    </submittedName>
</protein>
<sequence>MVLVIVICSSVAVFLKDLWVVQSGRIQRLPSLFSLRFPPFHRLLSSSSSFTTSPCSPSSLRREAGILAAPRVICLAGGVRRASARAAPSLSVAEWEIRVSSRLPAHNQIITKVSPALNTSRLTLPPPPPLSVTPAASTRSLFCMSSTPPRVHHFPQHY</sequence>
<evidence type="ECO:0000313" key="3">
    <source>
        <dbReference type="Proteomes" id="UP000324222"/>
    </source>
</evidence>
<keyword evidence="1" id="KW-0732">Signal</keyword>
<dbReference type="AlphaFoldDB" id="A0A5B7HX25"/>
<evidence type="ECO:0000313" key="2">
    <source>
        <dbReference type="EMBL" id="MPC77020.1"/>
    </source>
</evidence>
<keyword evidence="3" id="KW-1185">Reference proteome</keyword>
<dbReference type="EMBL" id="VSRR010044818">
    <property type="protein sequence ID" value="MPC77020.1"/>
    <property type="molecule type" value="Genomic_DNA"/>
</dbReference>
<name>A0A5B7HX25_PORTR</name>
<organism evidence="2 3">
    <name type="scientific">Portunus trituberculatus</name>
    <name type="common">Swimming crab</name>
    <name type="synonym">Neptunus trituberculatus</name>
    <dbReference type="NCBI Taxonomy" id="210409"/>
    <lineage>
        <taxon>Eukaryota</taxon>
        <taxon>Metazoa</taxon>
        <taxon>Ecdysozoa</taxon>
        <taxon>Arthropoda</taxon>
        <taxon>Crustacea</taxon>
        <taxon>Multicrustacea</taxon>
        <taxon>Malacostraca</taxon>
        <taxon>Eumalacostraca</taxon>
        <taxon>Eucarida</taxon>
        <taxon>Decapoda</taxon>
        <taxon>Pleocyemata</taxon>
        <taxon>Brachyura</taxon>
        <taxon>Eubrachyura</taxon>
        <taxon>Portunoidea</taxon>
        <taxon>Portunidae</taxon>
        <taxon>Portuninae</taxon>
        <taxon>Portunus</taxon>
    </lineage>
</organism>
<feature type="chain" id="PRO_5022859693" evidence="1">
    <location>
        <begin position="24"/>
        <end position="158"/>
    </location>
</feature>
<proteinExistence type="predicted"/>